<gene>
    <name evidence="2" type="ORF">FE784_07280</name>
</gene>
<feature type="domain" description="Xylose isomerase-like TIM barrel" evidence="1">
    <location>
        <begin position="27"/>
        <end position="240"/>
    </location>
</feature>
<dbReference type="GO" id="GO:0016853">
    <property type="term" value="F:isomerase activity"/>
    <property type="evidence" value="ECO:0007669"/>
    <property type="project" value="UniProtKB-KW"/>
</dbReference>
<dbReference type="Proteomes" id="UP000307943">
    <property type="component" value="Unassembled WGS sequence"/>
</dbReference>
<dbReference type="RefSeq" id="WP_139601480.1">
    <property type="nucleotide sequence ID" value="NZ_VDCQ01000007.1"/>
</dbReference>
<comment type="caution">
    <text evidence="2">The sequence shown here is derived from an EMBL/GenBank/DDBJ whole genome shotgun (WGS) entry which is preliminary data.</text>
</comment>
<dbReference type="InterPro" id="IPR036237">
    <property type="entry name" value="Xyl_isomerase-like_sf"/>
</dbReference>
<reference evidence="2 3" key="1">
    <citation type="submission" date="2019-05" db="EMBL/GenBank/DDBJ databases">
        <title>We sequenced the genome of Paenibacillus hemerocallicola KCTC 33185 for further insight into its adaptation and study the phylogeny of Paenibacillus.</title>
        <authorList>
            <person name="Narsing Rao M.P."/>
        </authorList>
    </citation>
    <scope>NUCLEOTIDE SEQUENCE [LARGE SCALE GENOMIC DNA]</scope>
    <source>
        <strain evidence="2 3">KCTC 33185</strain>
    </source>
</reference>
<organism evidence="2 3">
    <name type="scientific">Paenibacillus hemerocallicola</name>
    <dbReference type="NCBI Taxonomy" id="1172614"/>
    <lineage>
        <taxon>Bacteria</taxon>
        <taxon>Bacillati</taxon>
        <taxon>Bacillota</taxon>
        <taxon>Bacilli</taxon>
        <taxon>Bacillales</taxon>
        <taxon>Paenibacillaceae</taxon>
        <taxon>Paenibacillus</taxon>
    </lineage>
</organism>
<dbReference type="AlphaFoldDB" id="A0A5C4TDL8"/>
<dbReference type="EMBL" id="VDCQ01000007">
    <property type="protein sequence ID" value="TNJ66995.1"/>
    <property type="molecule type" value="Genomic_DNA"/>
</dbReference>
<keyword evidence="3" id="KW-1185">Reference proteome</keyword>
<dbReference type="PANTHER" id="PTHR12110">
    <property type="entry name" value="HYDROXYPYRUVATE ISOMERASE"/>
    <property type="match status" value="1"/>
</dbReference>
<dbReference type="OrthoDB" id="9779184at2"/>
<proteinExistence type="predicted"/>
<dbReference type="PANTHER" id="PTHR12110:SF41">
    <property type="entry name" value="INOSOSE DEHYDRATASE"/>
    <property type="match status" value="1"/>
</dbReference>
<evidence type="ECO:0000259" key="1">
    <source>
        <dbReference type="Pfam" id="PF01261"/>
    </source>
</evidence>
<dbReference type="InterPro" id="IPR050312">
    <property type="entry name" value="IolE/XylAMocC-like"/>
</dbReference>
<evidence type="ECO:0000313" key="2">
    <source>
        <dbReference type="EMBL" id="TNJ66995.1"/>
    </source>
</evidence>
<dbReference type="Pfam" id="PF01261">
    <property type="entry name" value="AP_endonuc_2"/>
    <property type="match status" value="1"/>
</dbReference>
<evidence type="ECO:0000313" key="3">
    <source>
        <dbReference type="Proteomes" id="UP000307943"/>
    </source>
</evidence>
<dbReference type="InterPro" id="IPR013022">
    <property type="entry name" value="Xyl_isomerase-like_TIM-brl"/>
</dbReference>
<dbReference type="Gene3D" id="3.20.20.150">
    <property type="entry name" value="Divalent-metal-dependent TIM barrel enzymes"/>
    <property type="match status" value="1"/>
</dbReference>
<sequence>MTTPQIAIQARIWGLANLHQTYPDIFTKALQCGYAGVESRWSLLDDMEGLRTYMSTVPLKLVGLHANLKDFDPLADKRIGLQELLDKMNVLGTSYLLVSFGKQKEYGRWFELAGKLAETCAASQVTFCYHNHAGEFEYPSFFDELTGQYGVPLAADLAWVWRAGRDPVEFIDRYAPYIRYVHVKDSTSGGAWKELGQGDIDLPQALRRVSALNLPWWTVEQDDTDKDPTESATISRAYLRNHFGF</sequence>
<accession>A0A5C4TDL8</accession>
<name>A0A5C4TDL8_9BACL</name>
<protein>
    <submittedName>
        <fullName evidence="2">Sugar phosphate isomerase/epimerase</fullName>
    </submittedName>
</protein>
<keyword evidence="2" id="KW-0413">Isomerase</keyword>
<dbReference type="SUPFAM" id="SSF51658">
    <property type="entry name" value="Xylose isomerase-like"/>
    <property type="match status" value="1"/>
</dbReference>